<dbReference type="PRINTS" id="PR00722">
    <property type="entry name" value="CHYMOTRYPSIN"/>
</dbReference>
<keyword evidence="2" id="KW-0645">Protease</keyword>
<feature type="domain" description="Peptidase S1" evidence="4">
    <location>
        <begin position="34"/>
        <end position="289"/>
    </location>
</feature>
<dbReference type="FunFam" id="2.40.10.10:FF:000068">
    <property type="entry name" value="transmembrane protease serine 2"/>
    <property type="match status" value="2"/>
</dbReference>
<dbReference type="InterPro" id="IPR051333">
    <property type="entry name" value="CLIP_Serine_Protease"/>
</dbReference>
<reference evidence="5" key="1">
    <citation type="journal article" date="2020" name="J Insects Food Feed">
        <title>The yellow mealworm (Tenebrio molitor) genome: a resource for the emerging insects as food and feed industry.</title>
        <authorList>
            <person name="Eriksson T."/>
            <person name="Andere A."/>
            <person name="Kelstrup H."/>
            <person name="Emery V."/>
            <person name="Picard C."/>
        </authorList>
    </citation>
    <scope>NUCLEOTIDE SEQUENCE</scope>
    <source>
        <strain evidence="5">Stoneville</strain>
        <tissue evidence="5">Whole head</tissue>
    </source>
</reference>
<dbReference type="Proteomes" id="UP000719412">
    <property type="component" value="Unassembled WGS sequence"/>
</dbReference>
<dbReference type="PROSITE" id="PS00134">
    <property type="entry name" value="TRYPSIN_HIS"/>
    <property type="match status" value="2"/>
</dbReference>
<evidence type="ECO:0000256" key="3">
    <source>
        <dbReference type="SAM" id="SignalP"/>
    </source>
</evidence>
<dbReference type="SUPFAM" id="SSF50494">
    <property type="entry name" value="Trypsin-like serine proteases"/>
    <property type="match status" value="2"/>
</dbReference>
<dbReference type="CDD" id="cd00190">
    <property type="entry name" value="Tryp_SPc"/>
    <property type="match status" value="2"/>
</dbReference>
<organism evidence="5 6">
    <name type="scientific">Tenebrio molitor</name>
    <name type="common">Yellow mealworm beetle</name>
    <dbReference type="NCBI Taxonomy" id="7067"/>
    <lineage>
        <taxon>Eukaryota</taxon>
        <taxon>Metazoa</taxon>
        <taxon>Ecdysozoa</taxon>
        <taxon>Arthropoda</taxon>
        <taxon>Hexapoda</taxon>
        <taxon>Insecta</taxon>
        <taxon>Pterygota</taxon>
        <taxon>Neoptera</taxon>
        <taxon>Endopterygota</taxon>
        <taxon>Coleoptera</taxon>
        <taxon>Polyphaga</taxon>
        <taxon>Cucujiformia</taxon>
        <taxon>Tenebrionidae</taxon>
        <taxon>Tenebrio</taxon>
    </lineage>
</organism>
<dbReference type="GO" id="GO:0006508">
    <property type="term" value="P:proteolysis"/>
    <property type="evidence" value="ECO:0007669"/>
    <property type="project" value="UniProtKB-KW"/>
</dbReference>
<sequence>MKLLLSTIFLGFLNLSPSYIEADSLPPKTHNGRIIGGSPAYAGQYPFMAAINVQTSNSRLFCVGTVISNEWLVTAGHCVVGAILFTIQLGSNSLSEADSNRLTLATANYVVHPDFNPDTLENDIGLIQFRLPIQFTDFIGATDSLPTSPILEYQNVIGIGWGQTSDSDSSLSDTLNWVLLSAIPNAECRLIYGNQITENMVCASGNFNEGPCLGDSGGPLIHVLNGSRYVLVGISSFISSNGSSRIVGGSEAYTGQFRFAAAINVQTSNSKFFCGGALLTNEWILTAGHCVDGATLFTIQLGSNSLTGDDPNRVTVATSEYILHPDFNPSTLENDVGLIKLRLPVELTNYIDTIHYLPTVPVQVSTNLMAIGWGQQTDGIVQLKQKKGVDL</sequence>
<reference evidence="5" key="2">
    <citation type="submission" date="2021-08" db="EMBL/GenBank/DDBJ databases">
        <authorList>
            <person name="Eriksson T."/>
        </authorList>
    </citation>
    <scope>NUCLEOTIDE SEQUENCE</scope>
    <source>
        <strain evidence="5">Stoneville</strain>
        <tissue evidence="5">Whole head</tissue>
    </source>
</reference>
<dbReference type="InterPro" id="IPR033116">
    <property type="entry name" value="TRYPSIN_SER"/>
</dbReference>
<accession>A0A8J6HSW4</accession>
<evidence type="ECO:0000313" key="6">
    <source>
        <dbReference type="Proteomes" id="UP000719412"/>
    </source>
</evidence>
<evidence type="ECO:0000259" key="4">
    <source>
        <dbReference type="PROSITE" id="PS50240"/>
    </source>
</evidence>
<proteinExistence type="predicted"/>
<dbReference type="InterPro" id="IPR009003">
    <property type="entry name" value="Peptidase_S1_PA"/>
</dbReference>
<dbReference type="InterPro" id="IPR018114">
    <property type="entry name" value="TRYPSIN_HIS"/>
</dbReference>
<dbReference type="PANTHER" id="PTHR24260">
    <property type="match status" value="1"/>
</dbReference>
<dbReference type="SMART" id="SM00020">
    <property type="entry name" value="Tryp_SPc"/>
    <property type="match status" value="2"/>
</dbReference>
<protein>
    <recommendedName>
        <fullName evidence="4">Peptidase S1 domain-containing protein</fullName>
    </recommendedName>
</protein>
<name>A0A8J6HSW4_TENMO</name>
<dbReference type="InterPro" id="IPR001314">
    <property type="entry name" value="Peptidase_S1A"/>
</dbReference>
<feature type="chain" id="PRO_5035186263" description="Peptidase S1 domain-containing protein" evidence="3">
    <location>
        <begin position="23"/>
        <end position="391"/>
    </location>
</feature>
<dbReference type="Pfam" id="PF00089">
    <property type="entry name" value="Trypsin"/>
    <property type="match status" value="2"/>
</dbReference>
<keyword evidence="2" id="KW-0720">Serine protease</keyword>
<keyword evidence="2" id="KW-0378">Hydrolase</keyword>
<feature type="signal peptide" evidence="3">
    <location>
        <begin position="1"/>
        <end position="22"/>
    </location>
</feature>
<evidence type="ECO:0000256" key="1">
    <source>
        <dbReference type="ARBA" id="ARBA00023157"/>
    </source>
</evidence>
<dbReference type="InterPro" id="IPR043504">
    <property type="entry name" value="Peptidase_S1_PA_chymotrypsin"/>
</dbReference>
<keyword evidence="1" id="KW-1015">Disulfide bond</keyword>
<dbReference type="AlphaFoldDB" id="A0A8J6HSW4"/>
<comment type="caution">
    <text evidence="5">The sequence shown here is derived from an EMBL/GenBank/DDBJ whole genome shotgun (WGS) entry which is preliminary data.</text>
</comment>
<dbReference type="GO" id="GO:0004252">
    <property type="term" value="F:serine-type endopeptidase activity"/>
    <property type="evidence" value="ECO:0007669"/>
    <property type="project" value="InterPro"/>
</dbReference>
<dbReference type="PROSITE" id="PS50240">
    <property type="entry name" value="TRYPSIN_DOM"/>
    <property type="match status" value="1"/>
</dbReference>
<dbReference type="InterPro" id="IPR001254">
    <property type="entry name" value="Trypsin_dom"/>
</dbReference>
<gene>
    <name evidence="5" type="ORF">GEV33_002723</name>
</gene>
<dbReference type="EMBL" id="JABDTM020012939">
    <property type="protein sequence ID" value="KAH0820067.1"/>
    <property type="molecule type" value="Genomic_DNA"/>
</dbReference>
<evidence type="ECO:0000313" key="5">
    <source>
        <dbReference type="EMBL" id="KAH0820067.1"/>
    </source>
</evidence>
<keyword evidence="3" id="KW-0732">Signal</keyword>
<dbReference type="Gene3D" id="2.40.10.10">
    <property type="entry name" value="Trypsin-like serine proteases"/>
    <property type="match status" value="2"/>
</dbReference>
<keyword evidence="6" id="KW-1185">Reference proteome</keyword>
<dbReference type="PROSITE" id="PS00135">
    <property type="entry name" value="TRYPSIN_SER"/>
    <property type="match status" value="1"/>
</dbReference>
<dbReference type="PANTHER" id="PTHR24260:SF136">
    <property type="entry name" value="GH08193P-RELATED"/>
    <property type="match status" value="1"/>
</dbReference>
<evidence type="ECO:0000256" key="2">
    <source>
        <dbReference type="RuleBase" id="RU363034"/>
    </source>
</evidence>